<name>A0A059B1D6_EUCGR</name>
<dbReference type="AlphaFoldDB" id="A0A059B1D6"/>
<dbReference type="Gramene" id="KCW59844">
    <property type="protein sequence ID" value="KCW59844"/>
    <property type="gene ID" value="EUGRSUZ_H02585"/>
</dbReference>
<accession>A0A059B1D6</accession>
<protein>
    <submittedName>
        <fullName evidence="1">Uncharacterized protein</fullName>
    </submittedName>
</protein>
<dbReference type="EMBL" id="KK198760">
    <property type="protein sequence ID" value="KCW59844.1"/>
    <property type="molecule type" value="Genomic_DNA"/>
</dbReference>
<dbReference type="InParanoid" id="A0A059B1D6"/>
<evidence type="ECO:0000313" key="1">
    <source>
        <dbReference type="EMBL" id="KCW59844.1"/>
    </source>
</evidence>
<organism evidence="1">
    <name type="scientific">Eucalyptus grandis</name>
    <name type="common">Flooded gum</name>
    <dbReference type="NCBI Taxonomy" id="71139"/>
    <lineage>
        <taxon>Eukaryota</taxon>
        <taxon>Viridiplantae</taxon>
        <taxon>Streptophyta</taxon>
        <taxon>Embryophyta</taxon>
        <taxon>Tracheophyta</taxon>
        <taxon>Spermatophyta</taxon>
        <taxon>Magnoliopsida</taxon>
        <taxon>eudicotyledons</taxon>
        <taxon>Gunneridae</taxon>
        <taxon>Pentapetalae</taxon>
        <taxon>rosids</taxon>
        <taxon>malvids</taxon>
        <taxon>Myrtales</taxon>
        <taxon>Myrtaceae</taxon>
        <taxon>Myrtoideae</taxon>
        <taxon>Eucalypteae</taxon>
        <taxon>Eucalyptus</taxon>
    </lineage>
</organism>
<proteinExistence type="predicted"/>
<reference evidence="1" key="1">
    <citation type="submission" date="2013-07" db="EMBL/GenBank/DDBJ databases">
        <title>The genome of Eucalyptus grandis.</title>
        <authorList>
            <person name="Schmutz J."/>
            <person name="Hayes R."/>
            <person name="Myburg A."/>
            <person name="Tuskan G."/>
            <person name="Grattapaglia D."/>
            <person name="Rokhsar D.S."/>
        </authorList>
    </citation>
    <scope>NUCLEOTIDE SEQUENCE</scope>
    <source>
        <tissue evidence="1">Leaf extractions</tissue>
    </source>
</reference>
<gene>
    <name evidence="1" type="ORF">EUGRSUZ_H02585</name>
</gene>
<sequence length="70" mass="8110">MQPLTMDTIPIFFYFQATSRSYSLREGIFGMKKRFIVHDFSQTSQPPQSKKNHMKNATYANIDSCLQSVT</sequence>